<evidence type="ECO:0000256" key="2">
    <source>
        <dbReference type="NCBIfam" id="TIGR00362"/>
    </source>
</evidence>
<dbReference type="InterPro" id="IPR024633">
    <property type="entry name" value="DnaA_N_dom"/>
</dbReference>
<dbReference type="InterPro" id="IPR003593">
    <property type="entry name" value="AAA+_ATPase"/>
</dbReference>
<keyword evidence="1" id="KW-0238">DNA-binding</keyword>
<keyword evidence="1" id="KW-0547">Nucleotide-binding</keyword>
<keyword evidence="1" id="KW-0067">ATP-binding</keyword>
<dbReference type="Pfam" id="PF08299">
    <property type="entry name" value="Bac_DnaA_C"/>
    <property type="match status" value="1"/>
</dbReference>
<comment type="caution">
    <text evidence="1">Lacks conserved residue(s) required for the propagation of feature annotation.</text>
</comment>
<dbReference type="InterPro" id="IPR013159">
    <property type="entry name" value="DnaA_C"/>
</dbReference>
<dbReference type="SMART" id="SM00760">
    <property type="entry name" value="Bac_DnaA_C"/>
    <property type="match status" value="1"/>
</dbReference>
<proteinExistence type="inferred from homology"/>
<comment type="subcellular location">
    <subcellularLocation>
        <location evidence="1">Cytoplasm</location>
    </subcellularLocation>
</comment>
<evidence type="ECO:0000259" key="3">
    <source>
        <dbReference type="SMART" id="SM00382"/>
    </source>
</evidence>
<comment type="similarity">
    <text evidence="1">Belongs to the DnaA family.</text>
</comment>
<evidence type="ECO:0000259" key="4">
    <source>
        <dbReference type="SMART" id="SM00760"/>
    </source>
</evidence>
<dbReference type="NCBIfam" id="TIGR00362">
    <property type="entry name" value="DnaA"/>
    <property type="match status" value="1"/>
</dbReference>
<protein>
    <recommendedName>
        <fullName evidence="1 2">Chromosomal replication initiator protein DnaA</fullName>
    </recommendedName>
</protein>
<evidence type="ECO:0000313" key="5">
    <source>
        <dbReference type="EMBL" id="MBV7257334.1"/>
    </source>
</evidence>
<sequence length="459" mass="51628">MSGAHNRKLRDVWDGAQQWADVREALQHEVSARTWSSWFSNMVLAGIEDDCAILSVPTAFGADWIRGQYSERLRMLWAKGDSPITHVRIVAGAPIIESDTPIAEIDVSAPPAVPLVDEVLNPRYTFDRFVTGKANELAYCAAETMASGGEISFNPLFLHGATGVGKTHLMHAIGWAYRARRPDAKIIYMSAEKFMFEFVTAMRAKDTLSFKSRLRGADLMMIDDVQFVGGKDTTQEELFHTMNEVINAGHRLVISADRSPQDLDGIEARVRSRLCWGLVADINPAEYELRLNIVREKLAARPAAEQALVPDDVVEFVARKVSANIRELEGAVNRIVAFANTRRRPLDIDQARALLADMLRANTRRVTVDRIQRQTADFFNIKLSDMMSARRARDIARPRQIAMYLAKRMTPRSFPDIGRRFGGRDHTTVMHAVKRIEALRADDGELSADIDRLERLIDL</sequence>
<comment type="function">
    <text evidence="1">Plays an essential role in the initiation and regulation of chromosomal replication. ATP-DnaA binds to the origin of replication (oriC) to initiate formation of the DNA replication initiation complex once per cell cycle. Binds the DnaA box (a 9 base pair repeat at the origin) and separates the double-stranded (ds)DNA. Forms a right-handed helical filament on oriC DNA; dsDNA binds to the exterior of the filament while single-stranded (ss)DNA is stabiized in the filament's interior. The ATP-DnaA-oriC complex binds and stabilizes one strand of the AT-rich DNA unwinding element (DUE), permitting loading of DNA polymerase. After initiation quickly degrades to an ADP-DnaA complex that is not apt for DNA replication. Binds acidic phospholipids.</text>
</comment>
<feature type="binding site" evidence="1">
    <location>
        <position position="167"/>
    </location>
    <ligand>
        <name>ATP</name>
        <dbReference type="ChEBI" id="CHEBI:30616"/>
    </ligand>
</feature>
<feature type="region of interest" description="Domain IV, binds dsDNA" evidence="1">
    <location>
        <begin position="340"/>
        <end position="459"/>
    </location>
</feature>
<feature type="domain" description="AAA+ ATPase" evidence="3">
    <location>
        <begin position="152"/>
        <end position="280"/>
    </location>
</feature>
<dbReference type="PANTHER" id="PTHR30050">
    <property type="entry name" value="CHROMOSOMAL REPLICATION INITIATOR PROTEIN DNAA"/>
    <property type="match status" value="1"/>
</dbReference>
<keyword evidence="1" id="KW-0235">DNA replication</keyword>
<feature type="binding site" evidence="1">
    <location>
        <position position="165"/>
    </location>
    <ligand>
        <name>ATP</name>
        <dbReference type="ChEBI" id="CHEBI:30616"/>
    </ligand>
</feature>
<dbReference type="Pfam" id="PF00308">
    <property type="entry name" value="Bac_DnaA"/>
    <property type="match status" value="1"/>
</dbReference>
<feature type="binding site" evidence="1">
    <location>
        <position position="163"/>
    </location>
    <ligand>
        <name>ATP</name>
        <dbReference type="ChEBI" id="CHEBI:30616"/>
    </ligand>
</feature>
<comment type="caution">
    <text evidence="5">The sequence shown here is derived from an EMBL/GenBank/DDBJ whole genome shotgun (WGS) entry which is preliminary data.</text>
</comment>
<keyword evidence="6" id="KW-1185">Reference proteome</keyword>
<accession>A0ABS6SG00</accession>
<gene>
    <name evidence="1 5" type="primary">dnaA</name>
    <name evidence="5" type="ORF">KCG44_11115</name>
</gene>
<evidence type="ECO:0000313" key="6">
    <source>
        <dbReference type="Proteomes" id="UP000722336"/>
    </source>
</evidence>
<keyword evidence="1" id="KW-0963">Cytoplasm</keyword>
<dbReference type="RefSeq" id="WP_218446153.1">
    <property type="nucleotide sequence ID" value="NZ_JAGSPA010000003.1"/>
</dbReference>
<organism evidence="5 6">
    <name type="scientific">Pacificimonas pallii</name>
    <dbReference type="NCBI Taxonomy" id="2827236"/>
    <lineage>
        <taxon>Bacteria</taxon>
        <taxon>Pseudomonadati</taxon>
        <taxon>Pseudomonadota</taxon>
        <taxon>Alphaproteobacteria</taxon>
        <taxon>Sphingomonadales</taxon>
        <taxon>Sphingosinicellaceae</taxon>
        <taxon>Pacificimonas</taxon>
    </lineage>
</organism>
<dbReference type="PROSITE" id="PS01008">
    <property type="entry name" value="DNAA"/>
    <property type="match status" value="1"/>
</dbReference>
<dbReference type="InterPro" id="IPR013317">
    <property type="entry name" value="DnaA_dom"/>
</dbReference>
<dbReference type="CDD" id="cd06571">
    <property type="entry name" value="Bac_DnaA_C"/>
    <property type="match status" value="1"/>
</dbReference>
<dbReference type="InterPro" id="IPR018312">
    <property type="entry name" value="Chromosome_initiator_DnaA_CS"/>
</dbReference>
<comment type="domain">
    <text evidence="1">Domain I is involved in oligomerization and binding regulators, domain II is flexibile and of varying length in different bacteria, domain III forms the AAA+ region, while domain IV binds dsDNA.</text>
</comment>
<dbReference type="HAMAP" id="MF_00377">
    <property type="entry name" value="DnaA_bact"/>
    <property type="match status" value="1"/>
</dbReference>
<dbReference type="Proteomes" id="UP000722336">
    <property type="component" value="Unassembled WGS sequence"/>
</dbReference>
<dbReference type="Pfam" id="PF11638">
    <property type="entry name" value="DnaA_N"/>
    <property type="match status" value="1"/>
</dbReference>
<feature type="domain" description="Chromosomal replication initiator DnaA C-terminal" evidence="4">
    <location>
        <begin position="367"/>
        <end position="436"/>
    </location>
</feature>
<keyword evidence="1" id="KW-0446">Lipid-binding</keyword>
<evidence type="ECO:0000256" key="1">
    <source>
        <dbReference type="HAMAP-Rule" id="MF_00377"/>
    </source>
</evidence>
<dbReference type="CDD" id="cd00009">
    <property type="entry name" value="AAA"/>
    <property type="match status" value="1"/>
</dbReference>
<dbReference type="EMBL" id="JAGSPA010000003">
    <property type="protein sequence ID" value="MBV7257334.1"/>
    <property type="molecule type" value="Genomic_DNA"/>
</dbReference>
<dbReference type="InterPro" id="IPR001957">
    <property type="entry name" value="Chromosome_initiator_DnaA"/>
</dbReference>
<name>A0ABS6SG00_9SPHN</name>
<feature type="region of interest" description="Domain I, interacts with DnaA modulators" evidence="1">
    <location>
        <begin position="1"/>
        <end position="104"/>
    </location>
</feature>
<comment type="subunit">
    <text evidence="1">Oligomerizes as a right-handed, spiral filament on DNA at oriC.</text>
</comment>
<dbReference type="PANTHER" id="PTHR30050:SF2">
    <property type="entry name" value="CHROMOSOMAL REPLICATION INITIATOR PROTEIN DNAA"/>
    <property type="match status" value="1"/>
</dbReference>
<reference evidence="5 6" key="1">
    <citation type="submission" date="2021-04" db="EMBL/GenBank/DDBJ databases">
        <authorList>
            <person name="Pira H."/>
            <person name="Risdian C."/>
            <person name="Wink J."/>
        </authorList>
    </citation>
    <scope>NUCLEOTIDE SEQUENCE [LARGE SCALE GENOMIC DNA]</scope>
    <source>
        <strain evidence="5 6">WHA3</strain>
    </source>
</reference>
<feature type="binding site" evidence="1">
    <location>
        <position position="166"/>
    </location>
    <ligand>
        <name>ATP</name>
        <dbReference type="ChEBI" id="CHEBI:30616"/>
    </ligand>
</feature>
<dbReference type="SMART" id="SM00382">
    <property type="entry name" value="AAA"/>
    <property type="match status" value="1"/>
</dbReference>